<evidence type="ECO:0000256" key="5">
    <source>
        <dbReference type="PIRNR" id="PIRNR007949"/>
    </source>
</evidence>
<evidence type="ECO:0000256" key="2">
    <source>
        <dbReference type="ARBA" id="ARBA00009250"/>
    </source>
</evidence>
<dbReference type="InParanoid" id="A0A3B3IIR9"/>
<feature type="domain" description="Vps16 C-terminal" evidence="6">
    <location>
        <begin position="514"/>
        <end position="817"/>
    </location>
</feature>
<dbReference type="GO" id="GO:0033263">
    <property type="term" value="C:CORVET complex"/>
    <property type="evidence" value="ECO:0007669"/>
    <property type="project" value="UniProtKB-UniRule"/>
</dbReference>
<dbReference type="GO" id="GO:0031902">
    <property type="term" value="C:late endosome membrane"/>
    <property type="evidence" value="ECO:0007669"/>
    <property type="project" value="UniProtKB-SubCell"/>
</dbReference>
<keyword evidence="5" id="KW-0653">Protein transport</keyword>
<evidence type="ECO:0000313" key="9">
    <source>
        <dbReference type="Proteomes" id="UP000001038"/>
    </source>
</evidence>
<dbReference type="InterPro" id="IPR011047">
    <property type="entry name" value="Quinoprotein_ADH-like_sf"/>
</dbReference>
<keyword evidence="9" id="KW-1185">Reference proteome</keyword>
<dbReference type="GO" id="GO:0006886">
    <property type="term" value="P:intracellular protein transport"/>
    <property type="evidence" value="ECO:0007669"/>
    <property type="project" value="InterPro"/>
</dbReference>
<keyword evidence="5" id="KW-0967">Endosome</keyword>
<dbReference type="GO" id="GO:0046959">
    <property type="term" value="P:habituation"/>
    <property type="evidence" value="ECO:0007669"/>
    <property type="project" value="Ensembl"/>
</dbReference>
<dbReference type="RefSeq" id="XP_023805332.1">
    <property type="nucleotide sequence ID" value="XM_023949564.1"/>
</dbReference>
<keyword evidence="5" id="KW-0813">Transport</keyword>
<evidence type="ECO:0000259" key="6">
    <source>
        <dbReference type="Pfam" id="PF04840"/>
    </source>
</evidence>
<keyword evidence="5" id="KW-0458">Lysosome</keyword>
<dbReference type="GO" id="GO:0042144">
    <property type="term" value="P:vacuole fusion, non-autophagic"/>
    <property type="evidence" value="ECO:0000318"/>
    <property type="project" value="GO_Central"/>
</dbReference>
<dbReference type="STRING" id="8090.ENSORLP00000043729"/>
<dbReference type="GO" id="GO:0005765">
    <property type="term" value="C:lysosomal membrane"/>
    <property type="evidence" value="ECO:0007669"/>
    <property type="project" value="UniProtKB-SubCell"/>
</dbReference>
<evidence type="ECO:0000313" key="8">
    <source>
        <dbReference type="Ensembl" id="ENSORLP00000043729.1"/>
    </source>
</evidence>
<evidence type="ECO:0000256" key="4">
    <source>
        <dbReference type="ARBA" id="ARBA00061859"/>
    </source>
</evidence>
<reference evidence="8" key="2">
    <citation type="submission" date="2025-08" db="UniProtKB">
        <authorList>
            <consortium name="Ensembl"/>
        </authorList>
    </citation>
    <scope>IDENTIFICATION</scope>
    <source>
        <strain evidence="8">Hd-rR</strain>
    </source>
</reference>
<sequence>MAFVTASWNPLGEAFYRKVELYEMCWSIRDGLRDSLVAAAPYGGPIALLREPLRRSPSSRPQLEIYSASGAAIASFPWKSGPVVQLGWSISDELLCVQEDGSVLIYDLFGSFKRHFSMGQEVVQSQVLEAKVFHSPYGTGIAIVTGSSRFTLATNIEDLKLRRLPEVPGLQGRPASWVVLTQDRQTKVLLSIGPELYILDNTSCTAVCPPGLSPHAGSIVHMSVSFSYKYLSLFTDSGHLWAGLSNLQDKLLEFDTKTTERPKQMLWCRRPKSQQPSVVLMWDRLLLVVGECNDTIQFPVEDPSVLVGEMDGVRIINSTNQELLQEVPLVCQDIFKIASMAPGALLLEAHREYEKSSQKADEYLREIKEQNVLEEAVRQCVEAAAHEYDPATQKSLMRAASFGKCFLTDFCSDPFVSTCRELRVLNAVRESGVGMPLTHTQFKQMTLQVLIDRLLFRQFYPLAIEICRYLKIPDYQGVSRVLKHWASCKVQQKDLSDEAIARAVCVKVGESPGVSYSHIAAKAYECGRTELAIKLLDFEPRSGEQVPLLLKMKRSHLALSKAVESGDTDLVYMVVTHLKNEMNRGDFFMTLRNQPVALSLYRQFCKLQEQETLKDLYNQDDNHQELANYYVTASYREKKLESSLSLLQNAVDEYNKAKNDFAAKATEEEMRLLRFQRKLDDEKGAGLLGLSLQVTMETLLSLGLHKQAEQLYRDFKVPDKRYWWLKLKSLAEKEEWEELEKFSKSKKSPIGYLAFVEVCMKYNNRNEAKKYICKVTPEQKVKAHLAVGDLESAADAAIEHKSESEIAAVLSRCSASDRLLVDRLNRASGAKK</sequence>
<dbReference type="GO" id="GO:0031641">
    <property type="term" value="P:regulation of myelination"/>
    <property type="evidence" value="ECO:0007669"/>
    <property type="project" value="Ensembl"/>
</dbReference>
<dbReference type="InterPro" id="IPR006926">
    <property type="entry name" value="Vps16_N"/>
</dbReference>
<dbReference type="GO" id="GO:0016197">
    <property type="term" value="P:endosomal transport"/>
    <property type="evidence" value="ECO:0000318"/>
    <property type="project" value="GO_Central"/>
</dbReference>
<dbReference type="SUPFAM" id="SSF50998">
    <property type="entry name" value="Quinoprotein alcohol dehydrogenase-like"/>
    <property type="match status" value="1"/>
</dbReference>
<organism evidence="8 9">
    <name type="scientific">Oryzias latipes</name>
    <name type="common">Japanese rice fish</name>
    <name type="synonym">Japanese killifish</name>
    <dbReference type="NCBI Taxonomy" id="8090"/>
    <lineage>
        <taxon>Eukaryota</taxon>
        <taxon>Metazoa</taxon>
        <taxon>Chordata</taxon>
        <taxon>Craniata</taxon>
        <taxon>Vertebrata</taxon>
        <taxon>Euteleostomi</taxon>
        <taxon>Actinopterygii</taxon>
        <taxon>Neopterygii</taxon>
        <taxon>Teleostei</taxon>
        <taxon>Neoteleostei</taxon>
        <taxon>Acanthomorphata</taxon>
        <taxon>Ovalentaria</taxon>
        <taxon>Atherinomorphae</taxon>
        <taxon>Beloniformes</taxon>
        <taxon>Adrianichthyidae</taxon>
        <taxon>Oryziinae</taxon>
        <taxon>Oryzias</taxon>
    </lineage>
</organism>
<accession>A0A3B3IIR9</accession>
<dbReference type="FunFam" id="1.10.150.780:FF:000001">
    <property type="entry name" value="Vacuolar protein sorting-associated protein 16 homolog"/>
    <property type="match status" value="1"/>
</dbReference>
<evidence type="ECO:0000259" key="7">
    <source>
        <dbReference type="Pfam" id="PF04841"/>
    </source>
</evidence>
<dbReference type="InterPro" id="IPR038132">
    <property type="entry name" value="Vps16_C_sf"/>
</dbReference>
<keyword evidence="5" id="KW-0472">Membrane</keyword>
<dbReference type="Pfam" id="PF04840">
    <property type="entry name" value="Vps16_C"/>
    <property type="match status" value="1"/>
</dbReference>
<dbReference type="AlphaFoldDB" id="A0A3B3IIR9"/>
<name>A0A3B3IIR9_ORYLA</name>
<reference evidence="8 9" key="1">
    <citation type="journal article" date="2007" name="Nature">
        <title>The medaka draft genome and insights into vertebrate genome evolution.</title>
        <authorList>
            <person name="Kasahara M."/>
            <person name="Naruse K."/>
            <person name="Sasaki S."/>
            <person name="Nakatani Y."/>
            <person name="Qu W."/>
            <person name="Ahsan B."/>
            <person name="Yamada T."/>
            <person name="Nagayasu Y."/>
            <person name="Doi K."/>
            <person name="Kasai Y."/>
            <person name="Jindo T."/>
            <person name="Kobayashi D."/>
            <person name="Shimada A."/>
            <person name="Toyoda A."/>
            <person name="Kuroki Y."/>
            <person name="Fujiyama A."/>
            <person name="Sasaki T."/>
            <person name="Shimizu A."/>
            <person name="Asakawa S."/>
            <person name="Shimizu N."/>
            <person name="Hashimoto S."/>
            <person name="Yang J."/>
            <person name="Lee Y."/>
            <person name="Matsushima K."/>
            <person name="Sugano S."/>
            <person name="Sakaizumi M."/>
            <person name="Narita T."/>
            <person name="Ohishi K."/>
            <person name="Haga S."/>
            <person name="Ohta F."/>
            <person name="Nomoto H."/>
            <person name="Nogata K."/>
            <person name="Morishita T."/>
            <person name="Endo T."/>
            <person name="Shin-I T."/>
            <person name="Takeda H."/>
            <person name="Morishita S."/>
            <person name="Kohara Y."/>
        </authorList>
    </citation>
    <scope>NUCLEOTIDE SEQUENCE [LARGE SCALE GENOMIC DNA]</scope>
    <source>
        <strain evidence="8 9">Hd-rR</strain>
    </source>
</reference>
<dbReference type="InterPro" id="IPR006925">
    <property type="entry name" value="Vps16_C"/>
</dbReference>
<comment type="similarity">
    <text evidence="2 5">Belongs to the VPS16 family.</text>
</comment>
<reference evidence="8" key="3">
    <citation type="submission" date="2025-09" db="UniProtKB">
        <authorList>
            <consortium name="Ensembl"/>
        </authorList>
    </citation>
    <scope>IDENTIFICATION</scope>
    <source>
        <strain evidence="8">Hd-rR</strain>
    </source>
</reference>
<dbReference type="PANTHER" id="PTHR12811">
    <property type="entry name" value="VACUOLAR PROTEIN SORTING VPS16"/>
    <property type="match status" value="1"/>
</dbReference>
<comment type="subunit">
    <text evidence="4">Core component of at least two putative endosomal tethering complexes, the homotypic fusion and vacuole protein sorting (HOPS) complex and the class C core vacuole/endosome tethering (CORVET) complex. Their common core is composed of the class C Vps proteins VPS11, VPS16, VPS18 and VPS33A, which in HOPS further associates with VPS39 and VPS41 and in CORVET with VPS8 and TGFBRAP1. Interacts with RAB5C. Interacts with STX17, MON1B. Associates with adapter protein complex 3 (AP-3) and clathrin:AP-3 complexes.</text>
</comment>
<dbReference type="Pfam" id="PF04841">
    <property type="entry name" value="Vps16_N"/>
    <property type="match status" value="1"/>
</dbReference>
<evidence type="ECO:0000256" key="1">
    <source>
        <dbReference type="ARBA" id="ARBA00004630"/>
    </source>
</evidence>
<dbReference type="PANTHER" id="PTHR12811:SF0">
    <property type="entry name" value="VACUOLAR PROTEIN SORTING-ASSOCIATED PROTEIN 16 HOMOLOG"/>
    <property type="match status" value="1"/>
</dbReference>
<dbReference type="InterPro" id="IPR016534">
    <property type="entry name" value="VPS16"/>
</dbReference>
<feature type="domain" description="Vps16 N-terminal" evidence="7">
    <location>
        <begin position="5"/>
        <end position="416"/>
    </location>
</feature>
<protein>
    <recommendedName>
        <fullName evidence="3 5">Vacuolar protein sorting-associated protein 16 homolog</fullName>
    </recommendedName>
</protein>
<comment type="subcellular location">
    <subcellularLocation>
        <location evidence="5">Late endosome membrane</location>
        <topology evidence="5">Peripheral membrane protein</topology>
        <orientation evidence="5">Cytoplasmic side</orientation>
    </subcellularLocation>
    <subcellularLocation>
        <location evidence="1 5">Lysosome membrane</location>
        <topology evidence="1 5">Peripheral membrane protein</topology>
        <orientation evidence="1 5">Cytoplasmic side</orientation>
    </subcellularLocation>
    <text evidence="5">Cytoplasmic, peripheral membrane protein associated with late endosomes/lysosomes.</text>
</comment>
<dbReference type="Ensembl" id="ENSORLT00000035634.1">
    <property type="protein sequence ID" value="ENSORLP00000043729.1"/>
    <property type="gene ID" value="ENSORLG00000022777.1"/>
</dbReference>
<dbReference type="GeneTree" id="ENSGT00390000003896"/>
<comment type="function">
    <text evidence="5">Plays a role in vesicle-mediated protein trafficking to lysosomal compartments including the endocytic membrane transport and autophagic pathways. Believed to act as a core component of the putative HOPS and CORVET endosomal tethering complexes.</text>
</comment>
<dbReference type="CTD" id="64601"/>
<dbReference type="GO" id="GO:0036269">
    <property type="term" value="P:swimming behavior"/>
    <property type="evidence" value="ECO:0007669"/>
    <property type="project" value="Ensembl"/>
</dbReference>
<gene>
    <name evidence="8" type="primary">VPS16</name>
    <name evidence="8" type="synonym">vps16</name>
</gene>
<dbReference type="GO" id="GO:0061074">
    <property type="term" value="P:regulation of neural retina development"/>
    <property type="evidence" value="ECO:0007669"/>
    <property type="project" value="Ensembl"/>
</dbReference>
<dbReference type="GO" id="GO:0005768">
    <property type="term" value="C:endosome"/>
    <property type="evidence" value="ECO:0000318"/>
    <property type="project" value="GO_Central"/>
</dbReference>
<dbReference type="Bgee" id="ENSORLG00000022777">
    <property type="expression patterns" value="Expressed in liver and 15 other cell types or tissues"/>
</dbReference>
<dbReference type="Proteomes" id="UP000001038">
    <property type="component" value="Chromosome 2"/>
</dbReference>
<proteinExistence type="inferred from homology"/>
<dbReference type="GeneID" id="101160619"/>
<dbReference type="GO" id="GO:0003779">
    <property type="term" value="F:actin binding"/>
    <property type="evidence" value="ECO:0000318"/>
    <property type="project" value="GO_Central"/>
</dbReference>
<evidence type="ECO:0000256" key="3">
    <source>
        <dbReference type="ARBA" id="ARBA00017947"/>
    </source>
</evidence>
<dbReference type="PIRSF" id="PIRSF007949">
    <property type="entry name" value="VPS16"/>
    <property type="match status" value="1"/>
</dbReference>
<dbReference type="GO" id="GO:0030897">
    <property type="term" value="C:HOPS complex"/>
    <property type="evidence" value="ECO:0000318"/>
    <property type="project" value="GO_Central"/>
</dbReference>
<dbReference type="Gene3D" id="1.10.150.780">
    <property type="entry name" value="Vps16, C-terminal region"/>
    <property type="match status" value="1"/>
</dbReference>